<dbReference type="Pfam" id="PF00078">
    <property type="entry name" value="RVT_1"/>
    <property type="match status" value="1"/>
</dbReference>
<feature type="region of interest" description="Disordered" evidence="1">
    <location>
        <begin position="834"/>
        <end position="975"/>
    </location>
</feature>
<feature type="compositionally biased region" description="Basic and acidic residues" evidence="1">
    <location>
        <begin position="932"/>
        <end position="944"/>
    </location>
</feature>
<evidence type="ECO:0000313" key="3">
    <source>
        <dbReference type="EMBL" id="KAJ4425576.1"/>
    </source>
</evidence>
<keyword evidence="4" id="KW-1185">Reference proteome</keyword>
<dbReference type="InterPro" id="IPR043502">
    <property type="entry name" value="DNA/RNA_pol_sf"/>
</dbReference>
<sequence length="975" mass="114516">MSGYLTKLLLLLKQLREEDGKERHSRKLGKDLRKGRVTISCPHVILLPMHFIRTRYPASKPLALIELKEENWEEKFKRYAKRVLARGSGLKETKYVSPKPVGHLSHSGLRCSTEGALENFEGESRKWTFLDQVFLINIQYYPYCFVLIFEARFEVTKSADSQLEQLYPVYPSIQKSQEPLPRYFHPARFEATKSADTQLEQLYPVYPSIQYLYEYLTSNNYLKIPTRADLSVFVECHHDAHEKAPIYFVCTRLEFWNMKEKQKGNILDLQVTGINTECMDHTYAIKNEMAFGKTPVPIDFIVMKSEAEKLVRLIKMCLSETYSRVRIDQFLSDAFPIHCGLKQGDALSPLLFNFALEYAIRKVQDNEQGLELNGLHQLLVYADDVNMLGENTQTIRENTKILLEASRAIGLEVNAEKTKYMIMSRDQHIVRNGNINIGDLSFEEVEKFKYLGATVTNINDTREEIKCRINMGNACYYSVEKLLSSSLLSKNLKVRIYKTVILPVVLYGCETWTLTLRKEHRLRVFENKVLRKIFGDEVTGEWRKLHNTELHALYSSPDIIRNIKSRRLRWAGHVARMGESRNGYRVLVGRPEGKRPLGRPRRRWEDNIKMDLREVGYDDRDWINLDRWRAYVRAAMNLREENELDLHMTEIKLECIDKSYDLKSEITFDETPVPIDYPIVKSEVEAEVREINKVEGEFKLEVTAEEDEVLTERVMEEPAKSTSASRMAKMRVRLKTEDAAGFLEKERKRISELRKKKNSKLTAKQKEHCRKYERDRKRLQRTKLKEKQMRKENQNNSDMEEPAKSTSASRMAKMRARLKTEDAAGFLEKERKRISELRKKKKSKLTAKQKEQCRKYERDRKRLQRTKLKEKQMRKENQNNSDREQPAKSTSASHMAKMRARLKTEEAAGFLEKERKRVSQLRKKQRSKLTAKQKEQCRKYERDRKRLQRTKLKEKQMRKENQNNSGSTTPTSSTS</sequence>
<feature type="compositionally biased region" description="Basic and acidic residues" evidence="1">
    <location>
        <begin position="783"/>
        <end position="793"/>
    </location>
</feature>
<feature type="compositionally biased region" description="Basic and acidic residues" evidence="1">
    <location>
        <begin position="867"/>
        <end position="886"/>
    </location>
</feature>
<dbReference type="PANTHER" id="PTHR47027:SF20">
    <property type="entry name" value="REVERSE TRANSCRIPTASE-LIKE PROTEIN WITH RNA-DIRECTED DNA POLYMERASE DOMAIN"/>
    <property type="match status" value="1"/>
</dbReference>
<feature type="compositionally biased region" description="Basic and acidic residues" evidence="1">
    <location>
        <begin position="848"/>
        <end position="860"/>
    </location>
</feature>
<evidence type="ECO:0000256" key="1">
    <source>
        <dbReference type="SAM" id="MobiDB-lite"/>
    </source>
</evidence>
<dbReference type="InterPro" id="IPR043128">
    <property type="entry name" value="Rev_trsase/Diguanyl_cyclase"/>
</dbReference>
<dbReference type="EMBL" id="JAJSOF020000042">
    <property type="protein sequence ID" value="KAJ4425576.1"/>
    <property type="molecule type" value="Genomic_DNA"/>
</dbReference>
<feature type="compositionally biased region" description="Basic residues" evidence="1">
    <location>
        <begin position="918"/>
        <end position="931"/>
    </location>
</feature>
<proteinExistence type="predicted"/>
<gene>
    <name evidence="3" type="ORF">ANN_27771</name>
</gene>
<feature type="compositionally biased region" description="Basic and acidic residues" evidence="1">
    <location>
        <begin position="951"/>
        <end position="961"/>
    </location>
</feature>
<name>A0ABQ8RV42_PERAM</name>
<feature type="region of interest" description="Disordered" evidence="1">
    <location>
        <begin position="751"/>
        <end position="815"/>
    </location>
</feature>
<feature type="compositionally biased region" description="Basic and acidic residues" evidence="1">
    <location>
        <begin position="764"/>
        <end position="776"/>
    </location>
</feature>
<dbReference type="InterPro" id="IPR000477">
    <property type="entry name" value="RT_dom"/>
</dbReference>
<reference evidence="3 4" key="1">
    <citation type="journal article" date="2022" name="Allergy">
        <title>Genome assembly and annotation of Periplaneta americana reveal a comprehensive cockroach allergen profile.</title>
        <authorList>
            <person name="Wang L."/>
            <person name="Xiong Q."/>
            <person name="Saelim N."/>
            <person name="Wang L."/>
            <person name="Nong W."/>
            <person name="Wan A.T."/>
            <person name="Shi M."/>
            <person name="Liu X."/>
            <person name="Cao Q."/>
            <person name="Hui J.H.L."/>
            <person name="Sookrung N."/>
            <person name="Leung T.F."/>
            <person name="Tungtrongchitr A."/>
            <person name="Tsui S.K.W."/>
        </authorList>
    </citation>
    <scope>NUCLEOTIDE SEQUENCE [LARGE SCALE GENOMIC DNA]</scope>
    <source>
        <strain evidence="3">PWHHKU_190912</strain>
    </source>
</reference>
<dbReference type="Proteomes" id="UP001148838">
    <property type="component" value="Unassembled WGS sequence"/>
</dbReference>
<dbReference type="SUPFAM" id="SSF56672">
    <property type="entry name" value="DNA/RNA polymerases"/>
    <property type="match status" value="1"/>
</dbReference>
<feature type="domain" description="Reverse transcriptase" evidence="2">
    <location>
        <begin position="1"/>
        <end position="455"/>
    </location>
</feature>
<evidence type="ECO:0000259" key="2">
    <source>
        <dbReference type="PROSITE" id="PS50878"/>
    </source>
</evidence>
<evidence type="ECO:0000313" key="4">
    <source>
        <dbReference type="Proteomes" id="UP001148838"/>
    </source>
</evidence>
<feature type="compositionally biased region" description="Basic residues" evidence="1">
    <location>
        <begin position="838"/>
        <end position="847"/>
    </location>
</feature>
<accession>A0ABQ8RV42</accession>
<dbReference type="PROSITE" id="PS50878">
    <property type="entry name" value="RT_POL"/>
    <property type="match status" value="1"/>
</dbReference>
<dbReference type="Gene3D" id="3.30.70.270">
    <property type="match status" value="1"/>
</dbReference>
<feature type="compositionally biased region" description="Low complexity" evidence="1">
    <location>
        <begin position="965"/>
        <end position="975"/>
    </location>
</feature>
<comment type="caution">
    <text evidence="3">The sequence shown here is derived from an EMBL/GenBank/DDBJ whole genome shotgun (WGS) entry which is preliminary data.</text>
</comment>
<organism evidence="3 4">
    <name type="scientific">Periplaneta americana</name>
    <name type="common">American cockroach</name>
    <name type="synonym">Blatta americana</name>
    <dbReference type="NCBI Taxonomy" id="6978"/>
    <lineage>
        <taxon>Eukaryota</taxon>
        <taxon>Metazoa</taxon>
        <taxon>Ecdysozoa</taxon>
        <taxon>Arthropoda</taxon>
        <taxon>Hexapoda</taxon>
        <taxon>Insecta</taxon>
        <taxon>Pterygota</taxon>
        <taxon>Neoptera</taxon>
        <taxon>Polyneoptera</taxon>
        <taxon>Dictyoptera</taxon>
        <taxon>Blattodea</taxon>
        <taxon>Blattoidea</taxon>
        <taxon>Blattidae</taxon>
        <taxon>Blattinae</taxon>
        <taxon>Periplaneta</taxon>
    </lineage>
</organism>
<dbReference type="PANTHER" id="PTHR47027">
    <property type="entry name" value="REVERSE TRANSCRIPTASE DOMAIN-CONTAINING PROTEIN"/>
    <property type="match status" value="1"/>
</dbReference>
<protein>
    <recommendedName>
        <fullName evidence="2">Reverse transcriptase domain-containing protein</fullName>
    </recommendedName>
</protein>
<feature type="compositionally biased region" description="Basic and acidic residues" evidence="1">
    <location>
        <begin position="902"/>
        <end position="917"/>
    </location>
</feature>